<keyword evidence="1" id="KW-0472">Membrane</keyword>
<evidence type="ECO:0000313" key="3">
    <source>
        <dbReference type="Proteomes" id="UP001597373"/>
    </source>
</evidence>
<evidence type="ECO:0000256" key="1">
    <source>
        <dbReference type="SAM" id="Phobius"/>
    </source>
</evidence>
<evidence type="ECO:0000313" key="2">
    <source>
        <dbReference type="EMBL" id="MFD2258842.1"/>
    </source>
</evidence>
<reference evidence="3" key="1">
    <citation type="journal article" date="2019" name="Int. J. Syst. Evol. Microbiol.">
        <title>The Global Catalogue of Microorganisms (GCM) 10K type strain sequencing project: providing services to taxonomists for standard genome sequencing and annotation.</title>
        <authorList>
            <consortium name="The Broad Institute Genomics Platform"/>
            <consortium name="The Broad Institute Genome Sequencing Center for Infectious Disease"/>
            <person name="Wu L."/>
            <person name="Ma J."/>
        </authorList>
    </citation>
    <scope>NUCLEOTIDE SEQUENCE [LARGE SCALE GENOMIC DNA]</scope>
    <source>
        <strain evidence="3">KCTC 23707</strain>
    </source>
</reference>
<keyword evidence="1" id="KW-0812">Transmembrane</keyword>
<feature type="transmembrane region" description="Helical" evidence="1">
    <location>
        <begin position="27"/>
        <end position="47"/>
    </location>
</feature>
<organism evidence="2 3">
    <name type="scientific">Chelativorans composti</name>
    <dbReference type="NCBI Taxonomy" id="768533"/>
    <lineage>
        <taxon>Bacteria</taxon>
        <taxon>Pseudomonadati</taxon>
        <taxon>Pseudomonadota</taxon>
        <taxon>Alphaproteobacteria</taxon>
        <taxon>Hyphomicrobiales</taxon>
        <taxon>Phyllobacteriaceae</taxon>
        <taxon>Chelativorans</taxon>
    </lineage>
</organism>
<keyword evidence="1" id="KW-1133">Transmembrane helix</keyword>
<proteinExistence type="predicted"/>
<gene>
    <name evidence="2" type="ORF">ACFSMZ_03580</name>
</gene>
<accession>A0ABW5DCS2</accession>
<dbReference type="RefSeq" id="WP_345098805.1">
    <property type="nucleotide sequence ID" value="NZ_BAABGS010000019.1"/>
</dbReference>
<keyword evidence="3" id="KW-1185">Reference proteome</keyword>
<sequence length="64" mass="7117">MSIKQKGAYCPQCQKRVLAQGVKPNHLLHLLLTIFTGGLWGIVWLIITVMSAGNYRCTQCGTRV</sequence>
<dbReference type="Proteomes" id="UP001597373">
    <property type="component" value="Unassembled WGS sequence"/>
</dbReference>
<comment type="caution">
    <text evidence="2">The sequence shown here is derived from an EMBL/GenBank/DDBJ whole genome shotgun (WGS) entry which is preliminary data.</text>
</comment>
<protein>
    <recommendedName>
        <fullName evidence="4">LITAF domain-containing protein</fullName>
    </recommendedName>
</protein>
<name>A0ABW5DCS2_9HYPH</name>
<evidence type="ECO:0008006" key="4">
    <source>
        <dbReference type="Google" id="ProtNLM"/>
    </source>
</evidence>
<dbReference type="EMBL" id="JBHUIR010000015">
    <property type="protein sequence ID" value="MFD2258842.1"/>
    <property type="molecule type" value="Genomic_DNA"/>
</dbReference>